<dbReference type="SFLD" id="SFLDG00358">
    <property type="entry name" value="Main_(cytGST)"/>
    <property type="match status" value="1"/>
</dbReference>
<dbReference type="InterPro" id="IPR010987">
    <property type="entry name" value="Glutathione-S-Trfase_C-like"/>
</dbReference>
<dbReference type="GO" id="GO:0006749">
    <property type="term" value="P:glutathione metabolic process"/>
    <property type="evidence" value="ECO:0007669"/>
    <property type="project" value="InterPro"/>
</dbReference>
<dbReference type="EMBL" id="JACEFO010002248">
    <property type="protein sequence ID" value="KAF8671064.1"/>
    <property type="molecule type" value="Genomic_DNA"/>
</dbReference>
<feature type="domain" description="GST N-terminal" evidence="6">
    <location>
        <begin position="35"/>
        <end position="114"/>
    </location>
</feature>
<organism evidence="8 9">
    <name type="scientific">Digitaria exilis</name>
    <dbReference type="NCBI Taxonomy" id="1010633"/>
    <lineage>
        <taxon>Eukaryota</taxon>
        <taxon>Viridiplantae</taxon>
        <taxon>Streptophyta</taxon>
        <taxon>Embryophyta</taxon>
        <taxon>Tracheophyta</taxon>
        <taxon>Spermatophyta</taxon>
        <taxon>Magnoliopsida</taxon>
        <taxon>Liliopsida</taxon>
        <taxon>Poales</taxon>
        <taxon>Poaceae</taxon>
        <taxon>PACMAD clade</taxon>
        <taxon>Panicoideae</taxon>
        <taxon>Panicodae</taxon>
        <taxon>Paniceae</taxon>
        <taxon>Anthephorinae</taxon>
        <taxon>Digitaria</taxon>
    </lineage>
</organism>
<dbReference type="SUPFAM" id="SSF52833">
    <property type="entry name" value="Thioredoxin-like"/>
    <property type="match status" value="1"/>
</dbReference>
<dbReference type="PROSITE" id="PS50404">
    <property type="entry name" value="GST_NTER"/>
    <property type="match status" value="1"/>
</dbReference>
<evidence type="ECO:0000259" key="7">
    <source>
        <dbReference type="PROSITE" id="PS50405"/>
    </source>
</evidence>
<dbReference type="CDD" id="cd03058">
    <property type="entry name" value="GST_N_Tau"/>
    <property type="match status" value="1"/>
</dbReference>
<reference evidence="8" key="1">
    <citation type="submission" date="2020-07" db="EMBL/GenBank/DDBJ databases">
        <title>Genome sequence and genetic diversity analysis of an under-domesticated orphan crop, white fonio (Digitaria exilis).</title>
        <authorList>
            <person name="Bennetzen J.L."/>
            <person name="Chen S."/>
            <person name="Ma X."/>
            <person name="Wang X."/>
            <person name="Yssel A.E.J."/>
            <person name="Chaluvadi S.R."/>
            <person name="Johnson M."/>
            <person name="Gangashetty P."/>
            <person name="Hamidou F."/>
            <person name="Sanogo M.D."/>
            <person name="Zwaenepoel A."/>
            <person name="Wallace J."/>
            <person name="Van De Peer Y."/>
            <person name="Van Deynze A."/>
        </authorList>
    </citation>
    <scope>NUCLEOTIDE SEQUENCE</scope>
    <source>
        <tissue evidence="8">Leaves</tissue>
    </source>
</reference>
<dbReference type="Pfam" id="PF02798">
    <property type="entry name" value="GST_N"/>
    <property type="match status" value="1"/>
</dbReference>
<evidence type="ECO:0000313" key="9">
    <source>
        <dbReference type="Proteomes" id="UP000636709"/>
    </source>
</evidence>
<comment type="catalytic activity">
    <reaction evidence="4">
        <text>RX + glutathione = an S-substituted glutathione + a halide anion + H(+)</text>
        <dbReference type="Rhea" id="RHEA:16437"/>
        <dbReference type="ChEBI" id="CHEBI:15378"/>
        <dbReference type="ChEBI" id="CHEBI:16042"/>
        <dbReference type="ChEBI" id="CHEBI:17792"/>
        <dbReference type="ChEBI" id="CHEBI:57925"/>
        <dbReference type="ChEBI" id="CHEBI:90779"/>
        <dbReference type="EC" id="2.5.1.18"/>
    </reaction>
</comment>
<evidence type="ECO:0000259" key="6">
    <source>
        <dbReference type="PROSITE" id="PS50404"/>
    </source>
</evidence>
<feature type="domain" description="GST C-terminal" evidence="7">
    <location>
        <begin position="121"/>
        <end position="277"/>
    </location>
</feature>
<evidence type="ECO:0000256" key="2">
    <source>
        <dbReference type="ARBA" id="ARBA00022679"/>
    </source>
</evidence>
<dbReference type="SFLD" id="SFLDS00019">
    <property type="entry name" value="Glutathione_Transferase_(cytos"/>
    <property type="match status" value="1"/>
</dbReference>
<dbReference type="CDD" id="cd03185">
    <property type="entry name" value="GST_C_Tau"/>
    <property type="match status" value="1"/>
</dbReference>
<dbReference type="Gene3D" id="1.20.1050.10">
    <property type="match status" value="1"/>
</dbReference>
<dbReference type="Proteomes" id="UP000636709">
    <property type="component" value="Unassembled WGS sequence"/>
</dbReference>
<dbReference type="SUPFAM" id="SSF47616">
    <property type="entry name" value="GST C-terminal domain-like"/>
    <property type="match status" value="1"/>
</dbReference>
<dbReference type="InterPro" id="IPR004045">
    <property type="entry name" value="Glutathione_S-Trfase_N"/>
</dbReference>
<dbReference type="Gene3D" id="3.40.30.10">
    <property type="entry name" value="Glutaredoxin"/>
    <property type="match status" value="1"/>
</dbReference>
<dbReference type="InterPro" id="IPR045073">
    <property type="entry name" value="Omega/Tau-like"/>
</dbReference>
<evidence type="ECO:0000256" key="3">
    <source>
        <dbReference type="ARBA" id="ARBA00025743"/>
    </source>
</evidence>
<dbReference type="FunFam" id="3.40.30.10:FF:000044">
    <property type="entry name" value="Glutathione S-transferase GSTU6"/>
    <property type="match status" value="1"/>
</dbReference>
<dbReference type="PANTHER" id="PTHR11260">
    <property type="entry name" value="GLUTATHIONE S-TRANSFERASE, GST, SUPERFAMILY, GST DOMAIN CONTAINING"/>
    <property type="match status" value="1"/>
</dbReference>
<comment type="caution">
    <text evidence="8">The sequence shown here is derived from an EMBL/GenBank/DDBJ whole genome shotgun (WGS) entry which is preliminary data.</text>
</comment>
<feature type="region of interest" description="Disordered" evidence="5">
    <location>
        <begin position="1"/>
        <end position="34"/>
    </location>
</feature>
<evidence type="ECO:0000313" key="8">
    <source>
        <dbReference type="EMBL" id="KAF8671064.1"/>
    </source>
</evidence>
<dbReference type="EC" id="2.5.1.18" evidence="1"/>
<sequence length="277" mass="29839">MLEALTRPGIEHATSSDNQTPSRQPWRRAAPPPPPDVRVVGGWASPSVMRVCVALRLKGVAYEFLQEELGKKSGLLLASNPVHKKMPVLLHGGRPVCESLVIVEYVDETFAGSGRRILPADPYDRAVHRFWAEYADAKVKSRSAAISVGNRIRGLVTDLPLPTALRTLMGMIGGDKAEAAEQLEEAFAACSKGRGFFAGDDVGFLDIVLGSYVGWFRAAEQITGKPVLDEARTPRLAAWAARFCAHEAVGDLMPDAGRLVEFGEALRAALAANATQP</sequence>
<dbReference type="InterPro" id="IPR036249">
    <property type="entry name" value="Thioredoxin-like_sf"/>
</dbReference>
<dbReference type="SFLD" id="SFLDG01152">
    <property type="entry name" value="Main.3:_Omega-_and_Tau-like"/>
    <property type="match status" value="1"/>
</dbReference>
<name>A0A835B3B0_9POAL</name>
<keyword evidence="2" id="KW-0808">Transferase</keyword>
<dbReference type="Pfam" id="PF13410">
    <property type="entry name" value="GST_C_2"/>
    <property type="match status" value="1"/>
</dbReference>
<accession>A0A835B3B0</accession>
<dbReference type="OrthoDB" id="4951845at2759"/>
<gene>
    <name evidence="8" type="ORF">HU200_050343</name>
</gene>
<proteinExistence type="inferred from homology"/>
<dbReference type="InterPro" id="IPR045074">
    <property type="entry name" value="GST_C_Tau"/>
</dbReference>
<dbReference type="PANTHER" id="PTHR11260:SF531">
    <property type="entry name" value="GLUTATHIONE S-TRANSFERASE"/>
    <property type="match status" value="1"/>
</dbReference>
<evidence type="ECO:0000256" key="1">
    <source>
        <dbReference type="ARBA" id="ARBA00012452"/>
    </source>
</evidence>
<comment type="similarity">
    <text evidence="3">Belongs to the GST superfamily. Tau family.</text>
</comment>
<dbReference type="AlphaFoldDB" id="A0A835B3B0"/>
<protein>
    <recommendedName>
        <fullName evidence="1">glutathione transferase</fullName>
        <ecNumber evidence="1">2.5.1.18</ecNumber>
    </recommendedName>
</protein>
<dbReference type="PROSITE" id="PS50405">
    <property type="entry name" value="GST_CTER"/>
    <property type="match status" value="1"/>
</dbReference>
<dbReference type="GO" id="GO:0005737">
    <property type="term" value="C:cytoplasm"/>
    <property type="evidence" value="ECO:0007669"/>
    <property type="project" value="TreeGrafter"/>
</dbReference>
<dbReference type="InterPro" id="IPR040079">
    <property type="entry name" value="Glutathione_S-Trfase"/>
</dbReference>
<dbReference type="GO" id="GO:0004364">
    <property type="term" value="F:glutathione transferase activity"/>
    <property type="evidence" value="ECO:0007669"/>
    <property type="project" value="UniProtKB-EC"/>
</dbReference>
<keyword evidence="9" id="KW-1185">Reference proteome</keyword>
<dbReference type="InterPro" id="IPR036282">
    <property type="entry name" value="Glutathione-S-Trfase_C_sf"/>
</dbReference>
<evidence type="ECO:0000256" key="4">
    <source>
        <dbReference type="ARBA" id="ARBA00047960"/>
    </source>
</evidence>
<evidence type="ECO:0000256" key="5">
    <source>
        <dbReference type="SAM" id="MobiDB-lite"/>
    </source>
</evidence>